<evidence type="ECO:0000256" key="2">
    <source>
        <dbReference type="SAM" id="SignalP"/>
    </source>
</evidence>
<reference evidence="3" key="2">
    <citation type="submission" date="2020-09" db="EMBL/GenBank/DDBJ databases">
        <authorList>
            <person name="Kikuchi T."/>
        </authorList>
    </citation>
    <scope>NUCLEOTIDE SEQUENCE</scope>
    <source>
        <strain evidence="3">Ka4C1</strain>
    </source>
</reference>
<sequence>MEIKYLLVAVLVFSLVTTADAGILDWIWRGGKWILRKIFGRGSHTVVVQQPPPPQPIPMMPQQYDPQYGR</sequence>
<dbReference type="WBParaSite" id="BXY_0921000.1">
    <property type="protein sequence ID" value="BXY_0921000.1"/>
    <property type="gene ID" value="BXY_0921000"/>
</dbReference>
<keyword evidence="2" id="KW-0732">Signal</keyword>
<feature type="compositionally biased region" description="Low complexity" evidence="1">
    <location>
        <begin position="60"/>
        <end position="70"/>
    </location>
</feature>
<dbReference type="Proteomes" id="UP000582659">
    <property type="component" value="Unassembled WGS sequence"/>
</dbReference>
<protein>
    <submittedName>
        <fullName evidence="3">(pine wood nematode) hypothetical protein</fullName>
    </submittedName>
</protein>
<feature type="region of interest" description="Disordered" evidence="1">
    <location>
        <begin position="50"/>
        <end position="70"/>
    </location>
</feature>
<evidence type="ECO:0000313" key="4">
    <source>
        <dbReference type="Proteomes" id="UP000095284"/>
    </source>
</evidence>
<feature type="signal peptide" evidence="2">
    <location>
        <begin position="1"/>
        <end position="21"/>
    </location>
</feature>
<organism evidence="4 6">
    <name type="scientific">Bursaphelenchus xylophilus</name>
    <name type="common">Pinewood nematode worm</name>
    <name type="synonym">Aphelenchoides xylophilus</name>
    <dbReference type="NCBI Taxonomy" id="6326"/>
    <lineage>
        <taxon>Eukaryota</taxon>
        <taxon>Metazoa</taxon>
        <taxon>Ecdysozoa</taxon>
        <taxon>Nematoda</taxon>
        <taxon>Chromadorea</taxon>
        <taxon>Rhabditida</taxon>
        <taxon>Tylenchina</taxon>
        <taxon>Tylenchomorpha</taxon>
        <taxon>Aphelenchoidea</taxon>
        <taxon>Aphelenchoididae</taxon>
        <taxon>Bursaphelenchus</taxon>
    </lineage>
</organism>
<evidence type="ECO:0000313" key="5">
    <source>
        <dbReference type="Proteomes" id="UP000659654"/>
    </source>
</evidence>
<evidence type="ECO:0000256" key="1">
    <source>
        <dbReference type="SAM" id="MobiDB-lite"/>
    </source>
</evidence>
<dbReference type="AlphaFoldDB" id="A0A1I7S867"/>
<feature type="compositionally biased region" description="Pro residues" evidence="1">
    <location>
        <begin position="50"/>
        <end position="59"/>
    </location>
</feature>
<evidence type="ECO:0000313" key="6">
    <source>
        <dbReference type="WBParaSite" id="BXY_0921000.1"/>
    </source>
</evidence>
<reference evidence="6" key="1">
    <citation type="submission" date="2016-11" db="UniProtKB">
        <authorList>
            <consortium name="WormBaseParasite"/>
        </authorList>
    </citation>
    <scope>IDENTIFICATION</scope>
</reference>
<evidence type="ECO:0000313" key="3">
    <source>
        <dbReference type="EMBL" id="CAD5208173.1"/>
    </source>
</evidence>
<accession>A0A1I7S867</accession>
<gene>
    <name evidence="3" type="ORF">BXYJ_LOCUS409</name>
</gene>
<dbReference type="Proteomes" id="UP000659654">
    <property type="component" value="Unassembled WGS sequence"/>
</dbReference>
<dbReference type="Proteomes" id="UP000095284">
    <property type="component" value="Unplaced"/>
</dbReference>
<feature type="chain" id="PRO_5035359838" evidence="2">
    <location>
        <begin position="22"/>
        <end position="70"/>
    </location>
</feature>
<keyword evidence="5" id="KW-1185">Reference proteome</keyword>
<proteinExistence type="predicted"/>
<name>A0A1I7S867_BURXY</name>
<dbReference type="EMBL" id="CAJFCV020000001">
    <property type="protein sequence ID" value="CAG9080516.1"/>
    <property type="molecule type" value="Genomic_DNA"/>
</dbReference>
<dbReference type="EMBL" id="CAJFDI010000001">
    <property type="protein sequence ID" value="CAD5208173.1"/>
    <property type="molecule type" value="Genomic_DNA"/>
</dbReference>